<dbReference type="InterPro" id="IPR001907">
    <property type="entry name" value="ClpP"/>
</dbReference>
<reference evidence="2" key="1">
    <citation type="journal article" date="2020" name="Nature">
        <title>Giant virus diversity and host interactions through global metagenomics.</title>
        <authorList>
            <person name="Schulz F."/>
            <person name="Roux S."/>
            <person name="Paez-Espino D."/>
            <person name="Jungbluth S."/>
            <person name="Walsh D.A."/>
            <person name="Denef V.J."/>
            <person name="McMahon K.D."/>
            <person name="Konstantinidis K.T."/>
            <person name="Eloe-Fadrosh E.A."/>
            <person name="Kyrpides N.C."/>
            <person name="Woyke T."/>
        </authorList>
    </citation>
    <scope>NUCLEOTIDE SEQUENCE</scope>
    <source>
        <strain evidence="2">GVMAG-S-3300012919-55</strain>
    </source>
</reference>
<protein>
    <recommendedName>
        <fullName evidence="3">Protease</fullName>
    </recommendedName>
</protein>
<dbReference type="PANTHER" id="PTHR10381">
    <property type="entry name" value="ATP-DEPENDENT CLP PROTEASE PROTEOLYTIC SUBUNIT"/>
    <property type="match status" value="1"/>
</dbReference>
<proteinExistence type="inferred from homology"/>
<dbReference type="AlphaFoldDB" id="A0A6C0KNC0"/>
<dbReference type="GO" id="GO:0051117">
    <property type="term" value="F:ATPase binding"/>
    <property type="evidence" value="ECO:0007669"/>
    <property type="project" value="TreeGrafter"/>
</dbReference>
<dbReference type="InterPro" id="IPR029045">
    <property type="entry name" value="ClpP/crotonase-like_dom_sf"/>
</dbReference>
<comment type="similarity">
    <text evidence="1">Belongs to the peptidase S14 family.</text>
</comment>
<name>A0A6C0KNC0_9ZZZZ</name>
<dbReference type="SUPFAM" id="SSF52096">
    <property type="entry name" value="ClpP/crotonase"/>
    <property type="match status" value="1"/>
</dbReference>
<organism evidence="2">
    <name type="scientific">viral metagenome</name>
    <dbReference type="NCBI Taxonomy" id="1070528"/>
    <lineage>
        <taxon>unclassified sequences</taxon>
        <taxon>metagenomes</taxon>
        <taxon>organismal metagenomes</taxon>
    </lineage>
</organism>
<evidence type="ECO:0008006" key="3">
    <source>
        <dbReference type="Google" id="ProtNLM"/>
    </source>
</evidence>
<dbReference type="GO" id="GO:0004252">
    <property type="term" value="F:serine-type endopeptidase activity"/>
    <property type="evidence" value="ECO:0007669"/>
    <property type="project" value="InterPro"/>
</dbReference>
<dbReference type="GO" id="GO:0006515">
    <property type="term" value="P:protein quality control for misfolded or incompletely synthesized proteins"/>
    <property type="evidence" value="ECO:0007669"/>
    <property type="project" value="TreeGrafter"/>
</dbReference>
<dbReference type="InterPro" id="IPR023562">
    <property type="entry name" value="ClpP/TepA"/>
</dbReference>
<evidence type="ECO:0000313" key="2">
    <source>
        <dbReference type="EMBL" id="QHU17864.1"/>
    </source>
</evidence>
<evidence type="ECO:0000256" key="1">
    <source>
        <dbReference type="ARBA" id="ARBA00007039"/>
    </source>
</evidence>
<dbReference type="GO" id="GO:0009368">
    <property type="term" value="C:endopeptidase Clp complex"/>
    <property type="evidence" value="ECO:0007669"/>
    <property type="project" value="TreeGrafter"/>
</dbReference>
<accession>A0A6C0KNC0</accession>
<sequence>MKWGICFLVLSSVSSFSIPRRQLLGGAIGSSTFIDITQAKNTLNDGERQPDELGILQESNNELFFYGPMNQRSCFELKRLLSDLNIKMLTLHHQYKIEPPPIHLHIQSQGGSLYHTLYLMDLIENMETDVYTYVDGFAASAATLVSVVGKKRFMTKRSLMLIHQLSGSDSGKFNELQDQMSNMNILMSLIVNTYLNHTKIDRKRLTQLLDKDLWLDSETCLKYGLVDEII</sequence>
<dbReference type="PRINTS" id="PR00127">
    <property type="entry name" value="CLPPROTEASEP"/>
</dbReference>
<dbReference type="Gene3D" id="3.90.226.10">
    <property type="entry name" value="2-enoyl-CoA Hydratase, Chain A, domain 1"/>
    <property type="match status" value="1"/>
</dbReference>
<dbReference type="Pfam" id="PF00574">
    <property type="entry name" value="CLP_protease"/>
    <property type="match status" value="1"/>
</dbReference>
<dbReference type="EMBL" id="MN740919">
    <property type="protein sequence ID" value="QHU17864.1"/>
    <property type="molecule type" value="Genomic_DNA"/>
</dbReference>
<dbReference type="PANTHER" id="PTHR10381:SF11">
    <property type="entry name" value="ATP-DEPENDENT CLP PROTEASE PROTEOLYTIC SUBUNIT, MITOCHONDRIAL"/>
    <property type="match status" value="1"/>
</dbReference>
<dbReference type="GO" id="GO:0004176">
    <property type="term" value="F:ATP-dependent peptidase activity"/>
    <property type="evidence" value="ECO:0007669"/>
    <property type="project" value="InterPro"/>
</dbReference>